<dbReference type="InterPro" id="IPR050951">
    <property type="entry name" value="Retrovirus_Pol_polyprotein"/>
</dbReference>
<evidence type="ECO:0000256" key="8">
    <source>
        <dbReference type="ARBA" id="ARBA00022918"/>
    </source>
</evidence>
<dbReference type="Pfam" id="PF17917">
    <property type="entry name" value="RT_RNaseH"/>
    <property type="match status" value="1"/>
</dbReference>
<evidence type="ECO:0000256" key="1">
    <source>
        <dbReference type="ARBA" id="ARBA00012493"/>
    </source>
</evidence>
<dbReference type="InterPro" id="IPR043128">
    <property type="entry name" value="Rev_trsase/Diguanyl_cyclase"/>
</dbReference>
<dbReference type="CDD" id="cd01647">
    <property type="entry name" value="RT_LTR"/>
    <property type="match status" value="1"/>
</dbReference>
<accession>Q53P05</accession>
<dbReference type="Gene3D" id="2.40.70.10">
    <property type="entry name" value="Acid Proteases"/>
    <property type="match status" value="1"/>
</dbReference>
<evidence type="ECO:0000313" key="13">
    <source>
        <dbReference type="Proteomes" id="UP000000763"/>
    </source>
</evidence>
<dbReference type="GO" id="GO:0004190">
    <property type="term" value="F:aspartic-type endopeptidase activity"/>
    <property type="evidence" value="ECO:0007669"/>
    <property type="project" value="InterPro"/>
</dbReference>
<keyword evidence="6" id="KW-0255">Endonuclease</keyword>
<evidence type="ECO:0000313" key="12">
    <source>
        <dbReference type="EMBL" id="AAX95863.1"/>
    </source>
</evidence>
<evidence type="ECO:0000256" key="9">
    <source>
        <dbReference type="SAM" id="MobiDB-lite"/>
    </source>
</evidence>
<dbReference type="Pfam" id="PF08284">
    <property type="entry name" value="RVP_2"/>
    <property type="match status" value="1"/>
</dbReference>
<evidence type="ECO:0000259" key="11">
    <source>
        <dbReference type="PROSITE" id="PS50878"/>
    </source>
</evidence>
<dbReference type="Pfam" id="PF03732">
    <property type="entry name" value="Retrotrans_gag"/>
    <property type="match status" value="1"/>
</dbReference>
<feature type="chain" id="PRO_5004248603" description="RNA-directed DNA polymerase" evidence="10">
    <location>
        <begin position="29"/>
        <end position="1126"/>
    </location>
</feature>
<dbReference type="AlphaFoldDB" id="Q53P05"/>
<proteinExistence type="predicted"/>
<evidence type="ECO:0000256" key="3">
    <source>
        <dbReference type="ARBA" id="ARBA00022679"/>
    </source>
</evidence>
<dbReference type="Gene3D" id="3.10.10.10">
    <property type="entry name" value="HIV Type 1 Reverse Transcriptase, subunit A, domain 1"/>
    <property type="match status" value="1"/>
</dbReference>
<dbReference type="CDD" id="cd09274">
    <property type="entry name" value="RNase_HI_RT_Ty3"/>
    <property type="match status" value="1"/>
</dbReference>
<dbReference type="GO" id="GO:0003964">
    <property type="term" value="F:RNA-directed DNA polymerase activity"/>
    <property type="evidence" value="ECO:0007669"/>
    <property type="project" value="UniProtKB-KW"/>
</dbReference>
<evidence type="ECO:0000256" key="5">
    <source>
        <dbReference type="ARBA" id="ARBA00022722"/>
    </source>
</evidence>
<evidence type="ECO:0000256" key="4">
    <source>
        <dbReference type="ARBA" id="ARBA00022695"/>
    </source>
</evidence>
<dbReference type="Gene3D" id="3.10.20.370">
    <property type="match status" value="1"/>
</dbReference>
<dbReference type="Proteomes" id="UP000000763">
    <property type="component" value="Chromosome 11"/>
</dbReference>
<reference evidence="13" key="2">
    <citation type="journal article" date="2008" name="Nucleic Acids Res.">
        <title>The rice annotation project database (RAP-DB): 2008 update.</title>
        <authorList>
            <consortium name="The rice annotation project (RAP)"/>
        </authorList>
    </citation>
    <scope>GENOME REANNOTATION</scope>
    <source>
        <strain evidence="13">cv. Nipponbare</strain>
    </source>
</reference>
<keyword evidence="3" id="KW-0808">Transferase</keyword>
<protein>
    <recommendedName>
        <fullName evidence="1">RNA-directed DNA polymerase</fullName>
        <ecNumber evidence="1">2.7.7.49</ecNumber>
    </recommendedName>
</protein>
<keyword evidence="8" id="KW-0695">RNA-directed DNA polymerase</keyword>
<dbReference type="FunFam" id="3.30.70.270:FF:000020">
    <property type="entry name" value="Transposon Tf2-6 polyprotein-like Protein"/>
    <property type="match status" value="1"/>
</dbReference>
<evidence type="ECO:0000256" key="2">
    <source>
        <dbReference type="ARBA" id="ARBA00022670"/>
    </source>
</evidence>
<dbReference type="PROSITE" id="PS50878">
    <property type="entry name" value="RT_POL"/>
    <property type="match status" value="1"/>
</dbReference>
<feature type="domain" description="Reverse transcriptase" evidence="11">
    <location>
        <begin position="668"/>
        <end position="847"/>
    </location>
</feature>
<reference evidence="13" key="1">
    <citation type="journal article" date="2005" name="Nature">
        <title>The map-based sequence of the rice genome.</title>
        <authorList>
            <consortium name="International rice genome sequencing project (IRGSP)"/>
            <person name="Matsumoto T."/>
            <person name="Wu J."/>
            <person name="Kanamori H."/>
            <person name="Katayose Y."/>
            <person name="Fujisawa M."/>
            <person name="Namiki N."/>
            <person name="Mizuno H."/>
            <person name="Yamamoto K."/>
            <person name="Antonio B.A."/>
            <person name="Baba T."/>
            <person name="Sakata K."/>
            <person name="Nagamura Y."/>
            <person name="Aoki H."/>
            <person name="Arikawa K."/>
            <person name="Arita K."/>
            <person name="Bito T."/>
            <person name="Chiden Y."/>
            <person name="Fujitsuka N."/>
            <person name="Fukunaka R."/>
            <person name="Hamada M."/>
            <person name="Harada C."/>
            <person name="Hayashi A."/>
            <person name="Hijishita S."/>
            <person name="Honda M."/>
            <person name="Hosokawa S."/>
            <person name="Ichikawa Y."/>
            <person name="Idonuma A."/>
            <person name="Iijima M."/>
            <person name="Ikeda M."/>
            <person name="Ikeno M."/>
            <person name="Ito K."/>
            <person name="Ito S."/>
            <person name="Ito T."/>
            <person name="Ito Y."/>
            <person name="Ito Y."/>
            <person name="Iwabuchi A."/>
            <person name="Kamiya K."/>
            <person name="Karasawa W."/>
            <person name="Kurita K."/>
            <person name="Katagiri S."/>
            <person name="Kikuta A."/>
            <person name="Kobayashi H."/>
            <person name="Kobayashi N."/>
            <person name="Machita K."/>
            <person name="Maehara T."/>
            <person name="Masukawa M."/>
            <person name="Mizubayashi T."/>
            <person name="Mukai Y."/>
            <person name="Nagasaki H."/>
            <person name="Nagata Y."/>
            <person name="Naito S."/>
            <person name="Nakashima M."/>
            <person name="Nakama Y."/>
            <person name="Nakamichi Y."/>
            <person name="Nakamura M."/>
            <person name="Meguro A."/>
            <person name="Negishi M."/>
            <person name="Ohta I."/>
            <person name="Ohta T."/>
            <person name="Okamoto M."/>
            <person name="Ono N."/>
            <person name="Saji S."/>
            <person name="Sakaguchi M."/>
            <person name="Sakai K."/>
            <person name="Shibata M."/>
            <person name="Shimokawa T."/>
            <person name="Song J."/>
            <person name="Takazaki Y."/>
            <person name="Terasawa K."/>
            <person name="Tsugane M."/>
            <person name="Tsuji K."/>
            <person name="Ueda S."/>
            <person name="Waki K."/>
            <person name="Yamagata H."/>
            <person name="Yamamoto M."/>
            <person name="Yamamoto S."/>
            <person name="Yamane H."/>
            <person name="Yoshiki S."/>
            <person name="Yoshihara R."/>
            <person name="Yukawa K."/>
            <person name="Zhong H."/>
            <person name="Yano M."/>
            <person name="Yuan Q."/>
            <person name="Ouyang S."/>
            <person name="Liu J."/>
            <person name="Jones K.M."/>
            <person name="Gansberger K."/>
            <person name="Moffat K."/>
            <person name="Hill J."/>
            <person name="Bera J."/>
            <person name="Fadrosh D."/>
            <person name="Jin S."/>
            <person name="Johri S."/>
            <person name="Kim M."/>
            <person name="Overton L."/>
            <person name="Reardon M."/>
            <person name="Tsitrin T."/>
            <person name="Vuong H."/>
            <person name="Weaver B."/>
            <person name="Ciecko A."/>
            <person name="Tallon L."/>
            <person name="Jackson J."/>
            <person name="Pai G."/>
            <person name="Aken S.V."/>
            <person name="Utterback T."/>
            <person name="Reidmuller S."/>
            <person name="Feldblyum T."/>
            <person name="Hsiao J."/>
            <person name="Zismann V."/>
            <person name="Iobst S."/>
            <person name="de Vazeille A.R."/>
            <person name="Buell C.R."/>
            <person name="Ying K."/>
            <person name="Li Y."/>
            <person name="Lu T."/>
            <person name="Huang Y."/>
            <person name="Zhao Q."/>
            <person name="Feng Q."/>
            <person name="Zhang L."/>
            <person name="Zhu J."/>
            <person name="Weng Q."/>
            <person name="Mu J."/>
            <person name="Lu Y."/>
            <person name="Fan D."/>
            <person name="Liu Y."/>
            <person name="Guan J."/>
            <person name="Zhang Y."/>
            <person name="Yu S."/>
            <person name="Liu X."/>
            <person name="Zhang Y."/>
            <person name="Hong G."/>
            <person name="Han B."/>
            <person name="Choisne N."/>
            <person name="Demange N."/>
            <person name="Orjeda G."/>
            <person name="Samain S."/>
            <person name="Cattolico L."/>
            <person name="Pelletier E."/>
            <person name="Couloux A."/>
            <person name="Segurens B."/>
            <person name="Wincker P."/>
            <person name="D'Hont A."/>
            <person name="Scarpelli C."/>
            <person name="Weissenbach J."/>
            <person name="Salanoubat M."/>
            <person name="Quetier F."/>
            <person name="Yu Y."/>
            <person name="Kim H.R."/>
            <person name="Rambo T."/>
            <person name="Currie J."/>
            <person name="Collura K."/>
            <person name="Luo M."/>
            <person name="Yang T."/>
            <person name="Ammiraju J.S.S."/>
            <person name="Engler F."/>
            <person name="Soderlund C."/>
            <person name="Wing R.A."/>
            <person name="Palmer L.E."/>
            <person name="de la Bastide M."/>
            <person name="Spiegel L."/>
            <person name="Nascimento L."/>
            <person name="Zutavern T."/>
            <person name="O'Shaughnessy A."/>
            <person name="Dike S."/>
            <person name="Dedhia N."/>
            <person name="Preston R."/>
            <person name="Balija V."/>
            <person name="McCombie W.R."/>
            <person name="Chow T."/>
            <person name="Chen H."/>
            <person name="Chung M."/>
            <person name="Chen C."/>
            <person name="Shaw J."/>
            <person name="Wu H."/>
            <person name="Hsiao K."/>
            <person name="Chao Y."/>
            <person name="Chu M."/>
            <person name="Cheng C."/>
            <person name="Hour A."/>
            <person name="Lee P."/>
            <person name="Lin S."/>
            <person name="Lin Y."/>
            <person name="Liou J."/>
            <person name="Liu S."/>
            <person name="Hsing Y."/>
            <person name="Raghuvanshi S."/>
            <person name="Mohanty A."/>
            <person name="Bharti A.K."/>
            <person name="Gaur A."/>
            <person name="Gupta V."/>
            <person name="Kumar D."/>
            <person name="Ravi V."/>
            <person name="Vij S."/>
            <person name="Kapur A."/>
            <person name="Khurana P."/>
            <person name="Khurana P."/>
            <person name="Khurana J.P."/>
            <person name="Tyagi A.K."/>
            <person name="Gaikwad K."/>
            <person name="Singh A."/>
            <person name="Dalal V."/>
            <person name="Srivastava S."/>
            <person name="Dixit A."/>
            <person name="Pal A.K."/>
            <person name="Ghazi I.A."/>
            <person name="Yadav M."/>
            <person name="Pandit A."/>
            <person name="Bhargava A."/>
            <person name="Sureshbabu K."/>
            <person name="Batra K."/>
            <person name="Sharma T.R."/>
            <person name="Mohapatra T."/>
            <person name="Singh N.K."/>
            <person name="Messing J."/>
            <person name="Nelson A.B."/>
            <person name="Fuks G."/>
            <person name="Kavchok S."/>
            <person name="Keizer G."/>
            <person name="Linton E."/>
            <person name="Llaca V."/>
            <person name="Song R."/>
            <person name="Tanyolac B."/>
            <person name="Young S."/>
            <person name="Ho-Il K."/>
            <person name="Hahn J.H."/>
            <person name="Sangsakoo G."/>
            <person name="Vanavichit A."/>
            <person name="de Mattos Luiz.A.T."/>
            <person name="Zimmer P.D."/>
            <person name="Malone G."/>
            <person name="Dellagostin O."/>
            <person name="de Oliveira A.C."/>
            <person name="Bevan M."/>
            <person name="Bancroft I."/>
            <person name="Minx P."/>
            <person name="Cordum H."/>
            <person name="Wilson R."/>
            <person name="Cheng Z."/>
            <person name="Jin W."/>
            <person name="Jiang J."/>
            <person name="Leong S.A."/>
            <person name="Iwama H."/>
            <person name="Gojobori T."/>
            <person name="Itoh T."/>
            <person name="Niimura Y."/>
            <person name="Fujii Y."/>
            <person name="Habara T."/>
            <person name="Sakai H."/>
            <person name="Sato Y."/>
            <person name="Wilson G."/>
            <person name="Kumar K."/>
            <person name="McCouch S."/>
            <person name="Juretic N."/>
            <person name="Hoen D."/>
            <person name="Wright S."/>
            <person name="Bruskiewich R."/>
            <person name="Bureau T."/>
            <person name="Miyao A."/>
            <person name="Hirochika H."/>
            <person name="Nishikawa T."/>
            <person name="Kadowaki K."/>
            <person name="Sugiura M."/>
            <person name="Burr B."/>
            <person name="Sasaki T."/>
        </authorList>
    </citation>
    <scope>NUCLEOTIDE SEQUENCE [LARGE SCALE GENOMIC DNA]</scope>
    <source>
        <strain evidence="13">cv. Nipponbare</strain>
    </source>
</reference>
<dbReference type="CDD" id="cd00303">
    <property type="entry name" value="retropepsin_like"/>
    <property type="match status" value="1"/>
</dbReference>
<dbReference type="PANTHER" id="PTHR37984:SF5">
    <property type="entry name" value="PROTEIN NYNRIN-LIKE"/>
    <property type="match status" value="1"/>
</dbReference>
<dbReference type="InterPro" id="IPR000477">
    <property type="entry name" value="RT_dom"/>
</dbReference>
<keyword evidence="7" id="KW-0378">Hydrolase</keyword>
<feature type="signal peptide" evidence="10">
    <location>
        <begin position="1"/>
        <end position="28"/>
    </location>
</feature>
<dbReference type="Gene3D" id="1.20.5.340">
    <property type="match status" value="1"/>
</dbReference>
<dbReference type="EMBL" id="AC133005">
    <property type="protein sequence ID" value="AAX95863.1"/>
    <property type="molecule type" value="Genomic_DNA"/>
</dbReference>
<sequence length="1126" mass="126971">MTTKATTLLLLLAAAAAALLCHIHVAVAAGEDPEPCESWRDAGGVLEFVTSGIRAVIPLARKKGPNLTERMVAAEAELVDLNQRVGELTSNLNELLGSLTKLETWIPSVDTGIQALNKAVEGIAARVTVLENLPAAASGMTTPTPIEHGEIENHQGDESKALAAQDRSLVKGKSRFPNSPITFDIGESSVQNQSSNRFQGPRLPKSDFPKFDGNNPKLWKNSKKYFEMYQVSYENWAKFATLHFVGNAALWLQTYEALHSVETWPELCIAVHSKFGKDKYQEHLEELEGLRQIASVEEYYTKFEELMHREELVLELKKGTQKLGYKESYKLAAVKNNYQGKGILGHAPDDAGKTEEKPKWEDRFESLKASRRAKGECFKCGEKWGPNHKCPKSVQLHVLEELLEVLQIQENQEAGQDCESEGSDEELVVSECAVSGTMGKRTVRLQGLIQNQEVLILIDSGSSSSFVAQHLVDSLSLAVLETAPAQVVIADGGVLQCNKVATKVDWWCQGHSFTSDLKVLQLGGYDVILGMDWLEHFSPMWINWQRKKLRFTYQGKRITLTGVKENLSDCKSVTAKQLKGMFKSRAIAQVVQLCSIEEIETNEQLPPEISAVLQESQDQFQEPSRLPPHRDFDHNIPLMPNAKPVNAKPYRYAPKQKDEIERQVKVMLEQGIIKDSSSPFASPVLLVKKKDGSWRFCVDYRGLNDITIKNKFPMPVVDELLDELAGAKWFTKLDLRSGYHKIRLLPQDEHKTAFRTHQGLYEFRVMPFGLTNAPASFQGLMNKIFALMIRKNVLVFVDDIPVYSKSLAEHVQHLRQVFQILQHHQLFVKASKCSFAKQQLEYLGHIIGEHGVATDPAKVQAVQEWPVPKNLKQLRGFLGLTGYYRKFIRHYGVITRPLTELLKKDKSYNWTDAQQKAFCQVKMAMVQAPVSVLAMLDFSQEFVLETDAYDRGIGAVLTQNGHPIAYLSKALGVKAQALSTYEKECLAILMAVQKWRAYLQHSEFVILTDHRSLTHLGEQKLTTSMQHKAFVRLMGLQYRIQYKQGSENKVAYALSRRDAQTELLAISVGRPKWLEIVVERYEQDDEAKQLLAQLILNPTGVEHFSLLNGVIRFQGRIWLGKFEDAH</sequence>
<dbReference type="InterPro" id="IPR005162">
    <property type="entry name" value="Retrotrans_gag_dom"/>
</dbReference>
<feature type="compositionally biased region" description="Polar residues" evidence="9">
    <location>
        <begin position="188"/>
        <end position="198"/>
    </location>
</feature>
<dbReference type="PROSITE" id="PS00141">
    <property type="entry name" value="ASP_PROTEASE"/>
    <property type="match status" value="1"/>
</dbReference>
<dbReference type="PANTHER" id="PTHR37984">
    <property type="entry name" value="PROTEIN CBG26694"/>
    <property type="match status" value="1"/>
</dbReference>
<dbReference type="GO" id="GO:0004519">
    <property type="term" value="F:endonuclease activity"/>
    <property type="evidence" value="ECO:0007669"/>
    <property type="project" value="UniProtKB-KW"/>
</dbReference>
<evidence type="ECO:0000256" key="6">
    <source>
        <dbReference type="ARBA" id="ARBA00022759"/>
    </source>
</evidence>
<dbReference type="InterPro" id="IPR041373">
    <property type="entry name" value="RT_RNaseH"/>
</dbReference>
<name>Q53P05_ORYSJ</name>
<dbReference type="Pfam" id="PF00078">
    <property type="entry name" value="RVT_1"/>
    <property type="match status" value="1"/>
</dbReference>
<organism evidence="12 13">
    <name type="scientific">Oryza sativa subsp. japonica</name>
    <name type="common">Rice</name>
    <dbReference type="NCBI Taxonomy" id="39947"/>
    <lineage>
        <taxon>Eukaryota</taxon>
        <taxon>Viridiplantae</taxon>
        <taxon>Streptophyta</taxon>
        <taxon>Embryophyta</taxon>
        <taxon>Tracheophyta</taxon>
        <taxon>Spermatophyta</taxon>
        <taxon>Magnoliopsida</taxon>
        <taxon>Liliopsida</taxon>
        <taxon>Poales</taxon>
        <taxon>Poaceae</taxon>
        <taxon>BOP clade</taxon>
        <taxon>Oryzoideae</taxon>
        <taxon>Oryzeae</taxon>
        <taxon>Oryzinae</taxon>
        <taxon>Oryza</taxon>
        <taxon>Oryza sativa</taxon>
    </lineage>
</organism>
<feature type="region of interest" description="Disordered" evidence="9">
    <location>
        <begin position="185"/>
        <end position="211"/>
    </location>
</feature>
<dbReference type="EC" id="2.7.7.49" evidence="1"/>
<dbReference type="FunFam" id="3.10.10.10:FF:000007">
    <property type="entry name" value="Retrovirus-related Pol polyprotein from transposon 17.6-like Protein"/>
    <property type="match status" value="1"/>
</dbReference>
<keyword evidence="10" id="KW-0732">Signal</keyword>
<keyword evidence="5" id="KW-0540">Nuclease</keyword>
<keyword evidence="2" id="KW-0645">Protease</keyword>
<dbReference type="SUPFAM" id="SSF50630">
    <property type="entry name" value="Acid proteases"/>
    <property type="match status" value="1"/>
</dbReference>
<dbReference type="Gene3D" id="3.30.70.270">
    <property type="match status" value="2"/>
</dbReference>
<dbReference type="GO" id="GO:0006508">
    <property type="term" value="P:proteolysis"/>
    <property type="evidence" value="ECO:0007669"/>
    <property type="project" value="UniProtKB-KW"/>
</dbReference>
<evidence type="ECO:0000256" key="10">
    <source>
        <dbReference type="SAM" id="SignalP"/>
    </source>
</evidence>
<dbReference type="InterPro" id="IPR043502">
    <property type="entry name" value="DNA/RNA_pol_sf"/>
</dbReference>
<evidence type="ECO:0000256" key="7">
    <source>
        <dbReference type="ARBA" id="ARBA00022801"/>
    </source>
</evidence>
<dbReference type="InterPro" id="IPR021109">
    <property type="entry name" value="Peptidase_aspartic_dom_sf"/>
</dbReference>
<keyword evidence="4" id="KW-0548">Nucleotidyltransferase</keyword>
<dbReference type="SUPFAM" id="SSF56672">
    <property type="entry name" value="DNA/RNA polymerases"/>
    <property type="match status" value="1"/>
</dbReference>
<dbReference type="InterPro" id="IPR001969">
    <property type="entry name" value="Aspartic_peptidase_AS"/>
</dbReference>